<sequence length="118" mass="13881">MSVSSYKSLEEGIYKPTLYDKIFRNTRVDRFIDHIIIFLVLVFVTGTFIFLIIEGIRQRIVYIFIALCLFAYMYCEIKLVKYYRKGELESKFKKLILGLGFSIVLQCAISICVIEFHV</sequence>
<keyword evidence="3" id="KW-1185">Reference proteome</keyword>
<evidence type="ECO:0000313" key="3">
    <source>
        <dbReference type="Proteomes" id="UP000193719"/>
    </source>
</evidence>
<reference evidence="2 3" key="1">
    <citation type="submission" date="2016-08" db="EMBL/GenBank/DDBJ databases">
        <title>Genomes of anaerobic fungi encode conserved fungal cellulosomes for biomass hydrolysis.</title>
        <authorList>
            <consortium name="DOE Joint Genome Institute"/>
            <person name="Haitjema C.H."/>
            <person name="Gilmore S.P."/>
            <person name="Henske J.K."/>
            <person name="Solomon K.V."/>
            <person name="De Groot R."/>
            <person name="Kuo A."/>
            <person name="Mondo S.J."/>
            <person name="Salamov A.A."/>
            <person name="Labutti K."/>
            <person name="Zhao Z."/>
            <person name="Chiniquy J."/>
            <person name="Barry K."/>
            <person name="Brewer H.M."/>
            <person name="Purvine S.O."/>
            <person name="Wright A.T."/>
            <person name="Boxma B."/>
            <person name="Van Alen T."/>
            <person name="Hackstein J.H."/>
            <person name="Baker S.E."/>
            <person name="Grigoriev I.V."/>
            <person name="O'Malley M.A."/>
        </authorList>
    </citation>
    <scope>NUCLEOTIDE SEQUENCE [LARGE SCALE GENOMIC DNA]</scope>
    <source>
        <strain evidence="3">finn</strain>
    </source>
</reference>
<evidence type="ECO:0008006" key="4">
    <source>
        <dbReference type="Google" id="ProtNLM"/>
    </source>
</evidence>
<gene>
    <name evidence="2" type="ORF">BCR36DRAFT_11216</name>
</gene>
<proteinExistence type="predicted"/>
<protein>
    <recommendedName>
        <fullName evidence="4">DUF202 domain-containing protein</fullName>
    </recommendedName>
</protein>
<accession>A0A1Y1VF77</accession>
<feature type="transmembrane region" description="Helical" evidence="1">
    <location>
        <begin position="95"/>
        <end position="116"/>
    </location>
</feature>
<name>A0A1Y1VF77_9FUNG</name>
<keyword evidence="1" id="KW-1133">Transmembrane helix</keyword>
<evidence type="ECO:0000313" key="2">
    <source>
        <dbReference type="EMBL" id="ORX54765.1"/>
    </source>
</evidence>
<dbReference type="Proteomes" id="UP000193719">
    <property type="component" value="Unassembled WGS sequence"/>
</dbReference>
<feature type="transmembrane region" description="Helical" evidence="1">
    <location>
        <begin position="31"/>
        <end position="53"/>
    </location>
</feature>
<evidence type="ECO:0000256" key="1">
    <source>
        <dbReference type="SAM" id="Phobius"/>
    </source>
</evidence>
<comment type="caution">
    <text evidence="2">The sequence shown here is derived from an EMBL/GenBank/DDBJ whole genome shotgun (WGS) entry which is preliminary data.</text>
</comment>
<reference evidence="2 3" key="2">
    <citation type="submission" date="2016-08" db="EMBL/GenBank/DDBJ databases">
        <title>Pervasive Adenine N6-methylation of Active Genes in Fungi.</title>
        <authorList>
            <consortium name="DOE Joint Genome Institute"/>
            <person name="Mondo S.J."/>
            <person name="Dannebaum R.O."/>
            <person name="Kuo R.C."/>
            <person name="Labutti K."/>
            <person name="Haridas S."/>
            <person name="Kuo A."/>
            <person name="Salamov A."/>
            <person name="Ahrendt S.R."/>
            <person name="Lipzen A."/>
            <person name="Sullivan W."/>
            <person name="Andreopoulos W.B."/>
            <person name="Clum A."/>
            <person name="Lindquist E."/>
            <person name="Daum C."/>
            <person name="Ramamoorthy G.K."/>
            <person name="Gryganskyi A."/>
            <person name="Culley D."/>
            <person name="Magnuson J.K."/>
            <person name="James T.Y."/>
            <person name="O'Malley M.A."/>
            <person name="Stajich J.E."/>
            <person name="Spatafora J.W."/>
            <person name="Visel A."/>
            <person name="Grigoriev I.V."/>
        </authorList>
    </citation>
    <scope>NUCLEOTIDE SEQUENCE [LARGE SCALE GENOMIC DNA]</scope>
    <source>
        <strain evidence="3">finn</strain>
    </source>
</reference>
<dbReference type="AlphaFoldDB" id="A0A1Y1VF77"/>
<dbReference type="Pfam" id="PF10856">
    <property type="entry name" value="DUF2678"/>
    <property type="match status" value="1"/>
</dbReference>
<keyword evidence="1" id="KW-0812">Transmembrane</keyword>
<organism evidence="2 3">
    <name type="scientific">Piromyces finnis</name>
    <dbReference type="NCBI Taxonomy" id="1754191"/>
    <lineage>
        <taxon>Eukaryota</taxon>
        <taxon>Fungi</taxon>
        <taxon>Fungi incertae sedis</taxon>
        <taxon>Chytridiomycota</taxon>
        <taxon>Chytridiomycota incertae sedis</taxon>
        <taxon>Neocallimastigomycetes</taxon>
        <taxon>Neocallimastigales</taxon>
        <taxon>Neocallimastigaceae</taxon>
        <taxon>Piromyces</taxon>
    </lineage>
</organism>
<dbReference type="OrthoDB" id="17800at2759"/>
<keyword evidence="1" id="KW-0472">Membrane</keyword>
<feature type="transmembrane region" description="Helical" evidence="1">
    <location>
        <begin position="59"/>
        <end position="75"/>
    </location>
</feature>
<dbReference type="InterPro" id="IPR022564">
    <property type="entry name" value="DUF2678"/>
</dbReference>
<dbReference type="EMBL" id="MCFH01000010">
    <property type="protein sequence ID" value="ORX54765.1"/>
    <property type="molecule type" value="Genomic_DNA"/>
</dbReference>